<geneLocation type="plasmid" evidence="1 2">
    <name>pSE11-2</name>
</geneLocation>
<evidence type="ECO:0000313" key="2">
    <source>
        <dbReference type="Proteomes" id="UP000008199"/>
    </source>
</evidence>
<reference evidence="1 2" key="1">
    <citation type="journal article" date="2008" name="DNA Res.">
        <title>Complete genome sequence and comparative analysis of the wild-type commensal Escherichia coli strain SE11 isolated from a healthy adult.</title>
        <authorList>
            <person name="Oshima K."/>
            <person name="Toh H."/>
            <person name="Ogura Y."/>
            <person name="Sasamoto H."/>
            <person name="Morita H."/>
            <person name="Park S.-H."/>
            <person name="Ooka T."/>
            <person name="Iyoda S."/>
            <person name="Taylor T.D."/>
            <person name="Hayashi T."/>
            <person name="Itoh K."/>
            <person name="Hattori M."/>
        </authorList>
    </citation>
    <scope>NUCLEOTIDE SEQUENCE [LARGE SCALE GENOMIC DNA]</scope>
    <source>
        <strain evidence="1 2">SE11</strain>
    </source>
</reference>
<proteinExistence type="predicted"/>
<sequence length="68" mass="7796">MNKMNARTLSDYIAFYHNGNQAEFARHMGVNRQQVTKWIKGGWIVINHQLFSPQRDIPENISHGGSAL</sequence>
<organism evidence="1 2">
    <name type="scientific">Escherichia coli (strain SE11)</name>
    <dbReference type="NCBI Taxonomy" id="409438"/>
    <lineage>
        <taxon>Bacteria</taxon>
        <taxon>Pseudomonadati</taxon>
        <taxon>Pseudomonadota</taxon>
        <taxon>Gammaproteobacteria</taxon>
        <taxon>Enterobacterales</taxon>
        <taxon>Enterobacteriaceae</taxon>
        <taxon>Escherichia</taxon>
    </lineage>
</organism>
<accession>A0A979H4I2</accession>
<gene>
    <name evidence="1" type="ordered locus">ECSE_P2-0100</name>
</gene>
<dbReference type="Gene3D" id="1.10.260.40">
    <property type="entry name" value="lambda repressor-like DNA-binding domains"/>
    <property type="match status" value="1"/>
</dbReference>
<name>A0A979H4I2_ECOSE</name>
<keyword evidence="1" id="KW-0614">Plasmid</keyword>
<protein>
    <submittedName>
        <fullName evidence="1">Uncharacterized protein</fullName>
    </submittedName>
</protein>
<dbReference type="KEGG" id="ecy:ECSE_P2-0100"/>
<dbReference type="InterPro" id="IPR010982">
    <property type="entry name" value="Lambda_DNA-bd_dom_sf"/>
</dbReference>
<dbReference type="EMBL" id="AP009242">
    <property type="protein sequence ID" value="BAG80427.1"/>
    <property type="molecule type" value="Genomic_DNA"/>
</dbReference>
<dbReference type="AlphaFoldDB" id="A0A979H4I2"/>
<dbReference type="GO" id="GO:0003677">
    <property type="term" value="F:DNA binding"/>
    <property type="evidence" value="ECO:0007669"/>
    <property type="project" value="InterPro"/>
</dbReference>
<dbReference type="Proteomes" id="UP000008199">
    <property type="component" value="Plasmid pSE11-2"/>
</dbReference>
<evidence type="ECO:0000313" key="1">
    <source>
        <dbReference type="EMBL" id="BAG80427.1"/>
    </source>
</evidence>